<protein>
    <submittedName>
        <fullName evidence="2">Zf-CGNR multi-domain protein</fullName>
    </submittedName>
</protein>
<reference evidence="2 3" key="1">
    <citation type="submission" date="2018-10" db="EMBL/GenBank/DDBJ databases">
        <authorList>
            <person name="Li J."/>
        </authorList>
    </citation>
    <scope>NUCLEOTIDE SEQUENCE [LARGE SCALE GENOMIC DNA]</scope>
    <source>
        <strain evidence="2 3">JCM 11654</strain>
    </source>
</reference>
<gene>
    <name evidence="2" type="ORF">D9V34_04725</name>
</gene>
<dbReference type="InterPro" id="IPR021005">
    <property type="entry name" value="Znf_CGNR"/>
</dbReference>
<sequence length="187" mass="19832">MSTPATDLGTLIVDLVGTRAGTHAAESFADPESTRTWFYRAGLIPENTPVSEAEVWTVRELRDAVTAILASHLHPAKDTDTGSATAAIERIAALHPLMPRLTPAGMELVGTQTGMAGGIGTLLARVATVASNPREWVRFKTCSNHTCHSGFRDNSRNGSGLYCGPGCAAQVNMRAYRKRQGGDAARA</sequence>
<dbReference type="OrthoDB" id="3531194at2"/>
<dbReference type="InterPro" id="IPR010852">
    <property type="entry name" value="ABATE"/>
</dbReference>
<feature type="domain" description="Zinc finger CGNR" evidence="1">
    <location>
        <begin position="138"/>
        <end position="180"/>
    </location>
</feature>
<evidence type="ECO:0000313" key="2">
    <source>
        <dbReference type="EMBL" id="RLP84102.1"/>
    </source>
</evidence>
<accession>A0A3L7AY58</accession>
<dbReference type="PANTHER" id="PTHR35525">
    <property type="entry name" value="BLL6575 PROTEIN"/>
    <property type="match status" value="1"/>
</dbReference>
<dbReference type="PANTHER" id="PTHR35525:SF3">
    <property type="entry name" value="BLL6575 PROTEIN"/>
    <property type="match status" value="1"/>
</dbReference>
<organism evidence="2 3">
    <name type="scientific">Mycetocola lacteus</name>
    <dbReference type="NCBI Taxonomy" id="76637"/>
    <lineage>
        <taxon>Bacteria</taxon>
        <taxon>Bacillati</taxon>
        <taxon>Actinomycetota</taxon>
        <taxon>Actinomycetes</taxon>
        <taxon>Micrococcales</taxon>
        <taxon>Microbacteriaceae</taxon>
        <taxon>Mycetocola</taxon>
    </lineage>
</organism>
<comment type="caution">
    <text evidence="2">The sequence shown here is derived from an EMBL/GenBank/DDBJ whole genome shotgun (WGS) entry which is preliminary data.</text>
</comment>
<dbReference type="InterPro" id="IPR023286">
    <property type="entry name" value="ABATE_dom_sf"/>
</dbReference>
<dbReference type="Pfam" id="PF11706">
    <property type="entry name" value="zf-CGNR"/>
    <property type="match status" value="1"/>
</dbReference>
<proteinExistence type="predicted"/>
<dbReference type="EMBL" id="RCUY01000002">
    <property type="protein sequence ID" value="RLP84102.1"/>
    <property type="molecule type" value="Genomic_DNA"/>
</dbReference>
<keyword evidence="3" id="KW-1185">Reference proteome</keyword>
<dbReference type="SUPFAM" id="SSF160904">
    <property type="entry name" value="Jann2411-like"/>
    <property type="match status" value="1"/>
</dbReference>
<dbReference type="AlphaFoldDB" id="A0A3L7AY58"/>
<evidence type="ECO:0000259" key="1">
    <source>
        <dbReference type="Pfam" id="PF11706"/>
    </source>
</evidence>
<name>A0A3L7AY58_9MICO</name>
<evidence type="ECO:0000313" key="3">
    <source>
        <dbReference type="Proteomes" id="UP000269438"/>
    </source>
</evidence>
<dbReference type="RefSeq" id="WP_121687712.1">
    <property type="nucleotide sequence ID" value="NZ_RCUY01000002.1"/>
</dbReference>
<dbReference type="Proteomes" id="UP000269438">
    <property type="component" value="Unassembled WGS sequence"/>
</dbReference>
<dbReference type="Gene3D" id="1.10.3300.10">
    <property type="entry name" value="Jann2411-like domain"/>
    <property type="match status" value="1"/>
</dbReference>
<dbReference type="Pfam" id="PF07336">
    <property type="entry name" value="ABATE"/>
    <property type="match status" value="1"/>
</dbReference>